<evidence type="ECO:0000313" key="6">
    <source>
        <dbReference type="EMBL" id="VDP91004.1"/>
    </source>
</evidence>
<keyword evidence="3" id="KW-0963">Cytoplasm</keyword>
<evidence type="ECO:0000313" key="7">
    <source>
        <dbReference type="Proteomes" id="UP000272942"/>
    </source>
</evidence>
<dbReference type="Pfam" id="PF03517">
    <property type="entry name" value="Voldacs"/>
    <property type="match status" value="1"/>
</dbReference>
<feature type="region of interest" description="Disordered" evidence="5">
    <location>
        <begin position="178"/>
        <end position="201"/>
    </location>
</feature>
<dbReference type="Gene3D" id="2.30.29.30">
    <property type="entry name" value="Pleckstrin-homology domain (PH domain)/Phosphotyrosine-binding domain (PTB)"/>
    <property type="match status" value="1"/>
</dbReference>
<dbReference type="WBParaSite" id="ECPE_0001377201-mRNA-1">
    <property type="protein sequence ID" value="ECPE_0001377201-mRNA-1"/>
    <property type="gene ID" value="ECPE_0001377201"/>
</dbReference>
<reference evidence="8" key="1">
    <citation type="submission" date="2016-06" db="UniProtKB">
        <authorList>
            <consortium name="WormBaseParasite"/>
        </authorList>
    </citation>
    <scope>IDENTIFICATION</scope>
</reference>
<dbReference type="InterPro" id="IPR039924">
    <property type="entry name" value="ICln/Lot5/Saf5"/>
</dbReference>
<dbReference type="PANTHER" id="PTHR21399">
    <property type="entry name" value="CHLORIDE CONDUCTANCE REGULATORY PROTEIN ICLN"/>
    <property type="match status" value="1"/>
</dbReference>
<dbReference type="GO" id="GO:0000387">
    <property type="term" value="P:spliceosomal snRNP assembly"/>
    <property type="evidence" value="ECO:0007669"/>
    <property type="project" value="TreeGrafter"/>
</dbReference>
<gene>
    <name evidence="6" type="ORF">ECPE_LOCUS13732</name>
</gene>
<name>A0A183B3E7_9TREM</name>
<sequence>MPRCSSFNAHTTPPCSLQTRRRVQVLSWLRHLVLVGAANKVDAASKNLAGHCIRRYRPNWPSDSVQHPPMENQLGHLHGRRQSETFMEPAYSFQGASRSKIKCFSWIGDTKRFSVPYSQITLHAISKDPRNTASGDQNSTVIFPHPHLLVMIDGDRLWTPLPNNGTEEEKMAVDEVEANADTTGEDDNGEDTDSEGRASDCPGVTTILRFVPANPSVLEGMYNALAECQALNPDLQDELSNSDLDDLAEEDGEEDEHPGNVLGCSSRCFLCYAIERGTVQALFDSIPL</sequence>
<dbReference type="PANTHER" id="PTHR21399:SF0">
    <property type="entry name" value="METHYLOSOME SUBUNIT PICLN"/>
    <property type="match status" value="1"/>
</dbReference>
<feature type="compositionally biased region" description="Acidic residues" evidence="5">
    <location>
        <begin position="178"/>
        <end position="193"/>
    </location>
</feature>
<comment type="subcellular location">
    <subcellularLocation>
        <location evidence="2">Cytoplasm</location>
    </subcellularLocation>
    <subcellularLocation>
        <location evidence="1">Nucleus</location>
    </subcellularLocation>
</comment>
<evidence type="ECO:0000256" key="1">
    <source>
        <dbReference type="ARBA" id="ARBA00004123"/>
    </source>
</evidence>
<keyword evidence="4" id="KW-0539">Nucleus</keyword>
<organism evidence="8">
    <name type="scientific">Echinostoma caproni</name>
    <dbReference type="NCBI Taxonomy" id="27848"/>
    <lineage>
        <taxon>Eukaryota</taxon>
        <taxon>Metazoa</taxon>
        <taxon>Spiralia</taxon>
        <taxon>Lophotrochozoa</taxon>
        <taxon>Platyhelminthes</taxon>
        <taxon>Trematoda</taxon>
        <taxon>Digenea</taxon>
        <taxon>Plagiorchiida</taxon>
        <taxon>Echinostomata</taxon>
        <taxon>Echinostomatoidea</taxon>
        <taxon>Echinostomatidae</taxon>
        <taxon>Echinostoma</taxon>
    </lineage>
</organism>
<dbReference type="Proteomes" id="UP000272942">
    <property type="component" value="Unassembled WGS sequence"/>
</dbReference>
<dbReference type="GO" id="GO:0034715">
    <property type="term" value="C:pICln-Sm protein complex"/>
    <property type="evidence" value="ECO:0007669"/>
    <property type="project" value="TreeGrafter"/>
</dbReference>
<dbReference type="OrthoDB" id="19714at2759"/>
<evidence type="ECO:0000256" key="2">
    <source>
        <dbReference type="ARBA" id="ARBA00004496"/>
    </source>
</evidence>
<proteinExistence type="predicted"/>
<dbReference type="EMBL" id="UZAN01055817">
    <property type="protein sequence ID" value="VDP91004.1"/>
    <property type="molecule type" value="Genomic_DNA"/>
</dbReference>
<evidence type="ECO:0000256" key="3">
    <source>
        <dbReference type="ARBA" id="ARBA00022490"/>
    </source>
</evidence>
<dbReference type="GO" id="GO:0045292">
    <property type="term" value="P:mRNA cis splicing, via spliceosome"/>
    <property type="evidence" value="ECO:0007669"/>
    <property type="project" value="TreeGrafter"/>
</dbReference>
<evidence type="ECO:0000256" key="4">
    <source>
        <dbReference type="ARBA" id="ARBA00023242"/>
    </source>
</evidence>
<protein>
    <submittedName>
        <fullName evidence="8">Chloride conductance regulatory protein ICln</fullName>
    </submittedName>
</protein>
<keyword evidence="7" id="KW-1185">Reference proteome</keyword>
<reference evidence="6 7" key="2">
    <citation type="submission" date="2018-11" db="EMBL/GenBank/DDBJ databases">
        <authorList>
            <consortium name="Pathogen Informatics"/>
        </authorList>
    </citation>
    <scope>NUCLEOTIDE SEQUENCE [LARGE SCALE GENOMIC DNA]</scope>
    <source>
        <strain evidence="6 7">Egypt</strain>
    </source>
</reference>
<evidence type="ECO:0000256" key="5">
    <source>
        <dbReference type="SAM" id="MobiDB-lite"/>
    </source>
</evidence>
<dbReference type="InterPro" id="IPR011993">
    <property type="entry name" value="PH-like_dom_sf"/>
</dbReference>
<accession>A0A183B3E7</accession>
<dbReference type="GO" id="GO:0005681">
    <property type="term" value="C:spliceosomal complex"/>
    <property type="evidence" value="ECO:0007669"/>
    <property type="project" value="TreeGrafter"/>
</dbReference>
<dbReference type="GO" id="GO:0005829">
    <property type="term" value="C:cytosol"/>
    <property type="evidence" value="ECO:0007669"/>
    <property type="project" value="TreeGrafter"/>
</dbReference>
<dbReference type="AlphaFoldDB" id="A0A183B3E7"/>
<evidence type="ECO:0000313" key="8">
    <source>
        <dbReference type="WBParaSite" id="ECPE_0001377201-mRNA-1"/>
    </source>
</evidence>